<dbReference type="GO" id="GO:0006890">
    <property type="term" value="P:retrograde vesicle-mediated transport, Golgi to endoplasmic reticulum"/>
    <property type="evidence" value="ECO:0007669"/>
    <property type="project" value="InterPro"/>
</dbReference>
<sequence>MAPLEGLSDAHAILLATRLCANGQIDALPALQAQYSHCFPLERLLRIVLTFLPESTKPSEYTSVLQDLANGKKTNSTTAQIDISAVQDLSESDARQRVRKLRLRPLRREDEEEEVTASDPLTQFIIHRAYLIDSETALQPLILSLLLPFYEHNTVIRTWLVSSLLPALRLNYEYYRNREEALSLDTLDLMDDQTAVNILLSITSNEKNDMDLINNLRGLVGPWLYGGNRSKRRRLNDTARQNTISFVQGMTKPKTSEFSGWEYVNEWLLSRSFVEYDSVVKAFVNWNGPDDIDIGGYGDPEATLASNQAKELLERYGQSGLAVVYGHADSSKAALEGSFKVLARVAEMLKLEECSYLDTPESTLRNVEYDTELLSSSTRASLMQNSLLNHDNPLTQPSPSSISFLSALLLSLRILTGYGYDVPCRAVASLCLFSNEELQLVELKNVVDSTTKQTRSKQQWLLVRDQLLWLQDWQTEQSDNGWDEPSTHQGLFWRVPRDTVETEILKALLSAREYQLAVDIYTQSGSAPLNPTQVEEAVVEAIYSAYDNASNGNRTRGGMKKAYEILQAFQPHFPESKIFKHIGALIAATHALSFYSLTLQHGVPFQPVSIRVQHDPLSLLEKVLDQNAKSYTKLDDLLSIGRNFVGAGLHIRPASGDAADKTPSETLTGEDALVTAERRITSLAIASALTSNDFGTAYSYILTRLTPPSALPNTSPLFTNSTIPDDITWRAVYNAGRYRPSSPTTSTTLQSEITHLSQRMELLSLALTLTPTPDPLPEILGAWRRCDEEISSLRTREQQEEDLWDAKGDNTTLSSVPGGFGPTDSERDAFDTAQQRTARRARARAAMPHSHPHEAPMGLFEVARGAAMALHKNAFPLRRSGSGPGTGAGGGVGATAPLARDSGDFENGERPLSPGDEGRVRKRDMVSNMVTGGLASGIGWVLGAEPVNR</sequence>
<dbReference type="GO" id="GO:0005783">
    <property type="term" value="C:endoplasmic reticulum"/>
    <property type="evidence" value="ECO:0007669"/>
    <property type="project" value="UniProtKB-SubCell"/>
</dbReference>
<dbReference type="EMBL" id="MLKD01000006">
    <property type="protein sequence ID" value="OQE25493.1"/>
    <property type="molecule type" value="Genomic_DNA"/>
</dbReference>
<dbReference type="Pfam" id="PF08314">
    <property type="entry name" value="Sec39"/>
    <property type="match status" value="1"/>
</dbReference>
<keyword evidence="4" id="KW-0653">Protein transport</keyword>
<evidence type="ECO:0000256" key="2">
    <source>
        <dbReference type="ARBA" id="ARBA00022448"/>
    </source>
</evidence>
<dbReference type="OrthoDB" id="342024at2759"/>
<evidence type="ECO:0000313" key="8">
    <source>
        <dbReference type="Proteomes" id="UP000191285"/>
    </source>
</evidence>
<feature type="region of interest" description="Disordered" evidence="5">
    <location>
        <begin position="878"/>
        <end position="923"/>
    </location>
</feature>
<dbReference type="GO" id="GO:0015031">
    <property type="term" value="P:protein transport"/>
    <property type="evidence" value="ECO:0007669"/>
    <property type="project" value="UniProtKB-KW"/>
</dbReference>
<evidence type="ECO:0000259" key="6">
    <source>
        <dbReference type="Pfam" id="PF08314"/>
    </source>
</evidence>
<accession>A0A1V6TIV6</accession>
<keyword evidence="2" id="KW-0813">Transport</keyword>
<dbReference type="InterPro" id="IPR013244">
    <property type="entry name" value="Sec39_domain"/>
</dbReference>
<evidence type="ECO:0000256" key="4">
    <source>
        <dbReference type="ARBA" id="ARBA00022927"/>
    </source>
</evidence>
<dbReference type="PANTHER" id="PTHR40787:SF3">
    <property type="entry name" value="PROTEIN TRANSPORT PROTEIN SEC39"/>
    <property type="match status" value="1"/>
</dbReference>
<evidence type="ECO:0000256" key="1">
    <source>
        <dbReference type="ARBA" id="ARBA00004240"/>
    </source>
</evidence>
<reference evidence="8" key="1">
    <citation type="journal article" date="2017" name="Nat. Microbiol.">
        <title>Global analysis of biosynthetic gene clusters reveals vast potential of secondary metabolite production in Penicillium species.</title>
        <authorList>
            <person name="Nielsen J.C."/>
            <person name="Grijseels S."/>
            <person name="Prigent S."/>
            <person name="Ji B."/>
            <person name="Dainat J."/>
            <person name="Nielsen K.F."/>
            <person name="Frisvad J.C."/>
            <person name="Workman M."/>
            <person name="Nielsen J."/>
        </authorList>
    </citation>
    <scope>NUCLEOTIDE SEQUENCE [LARGE SCALE GENOMIC DNA]</scope>
    <source>
        <strain evidence="8">IBT 24891</strain>
    </source>
</reference>
<keyword evidence="3" id="KW-0256">Endoplasmic reticulum</keyword>
<gene>
    <name evidence="7" type="ORF">PENSTE_c006G10359</name>
</gene>
<evidence type="ECO:0000256" key="3">
    <source>
        <dbReference type="ARBA" id="ARBA00022824"/>
    </source>
</evidence>
<proteinExistence type="predicted"/>
<evidence type="ECO:0000256" key="5">
    <source>
        <dbReference type="SAM" id="MobiDB-lite"/>
    </source>
</evidence>
<feature type="domain" description="Sec39" evidence="6">
    <location>
        <begin position="13"/>
        <end position="804"/>
    </location>
</feature>
<keyword evidence="8" id="KW-1185">Reference proteome</keyword>
<organism evidence="7 8">
    <name type="scientific">Penicillium steckii</name>
    <dbReference type="NCBI Taxonomy" id="303698"/>
    <lineage>
        <taxon>Eukaryota</taxon>
        <taxon>Fungi</taxon>
        <taxon>Dikarya</taxon>
        <taxon>Ascomycota</taxon>
        <taxon>Pezizomycotina</taxon>
        <taxon>Eurotiomycetes</taxon>
        <taxon>Eurotiomycetidae</taxon>
        <taxon>Eurotiales</taxon>
        <taxon>Aspergillaceae</taxon>
        <taxon>Penicillium</taxon>
    </lineage>
</organism>
<dbReference type="PANTHER" id="PTHR40787">
    <property type="entry name" value="SECRETED PROTEIN"/>
    <property type="match status" value="1"/>
</dbReference>
<comment type="subcellular location">
    <subcellularLocation>
        <location evidence="1">Endoplasmic reticulum</location>
    </subcellularLocation>
</comment>
<feature type="compositionally biased region" description="Gly residues" evidence="5">
    <location>
        <begin position="882"/>
        <end position="893"/>
    </location>
</feature>
<comment type="caution">
    <text evidence="7">The sequence shown here is derived from an EMBL/GenBank/DDBJ whole genome shotgun (WGS) entry which is preliminary data.</text>
</comment>
<evidence type="ECO:0000313" key="7">
    <source>
        <dbReference type="EMBL" id="OQE25493.1"/>
    </source>
</evidence>
<name>A0A1V6TIV6_9EURO</name>
<protein>
    <recommendedName>
        <fullName evidence="6">Sec39 domain-containing protein</fullName>
    </recommendedName>
</protein>
<dbReference type="AlphaFoldDB" id="A0A1V6TIV6"/>
<dbReference type="Proteomes" id="UP000191285">
    <property type="component" value="Unassembled WGS sequence"/>
</dbReference>
<feature type="region of interest" description="Disordered" evidence="5">
    <location>
        <begin position="808"/>
        <end position="827"/>
    </location>
</feature>